<comment type="function">
    <text evidence="10">Mitochondrial intermembrane chaperone that participates in the import and insertion of some multi-pass transmembrane proteins into the mitochondrial inner membrane. Also required for the transfer of beta-barrel precursors from the TOM complex to the sorting and assembly machinery (SAM complex) of the outer membrane. Acts as a chaperone-like protein that protects the hydrophobic precursors from aggregation and guide them through the mitochondrial intermembrane space.</text>
</comment>
<dbReference type="GO" id="GO:0015031">
    <property type="term" value="P:protein transport"/>
    <property type="evidence" value="ECO:0007669"/>
    <property type="project" value="UniProtKB-KW"/>
</dbReference>
<dbReference type="FunFam" id="1.10.287.810:FF:000001">
    <property type="entry name" value="mitochondrial import inner membrane translocase subunit TIM13"/>
    <property type="match status" value="1"/>
</dbReference>
<dbReference type="OrthoDB" id="7813104at2759"/>
<dbReference type="GO" id="GO:0042719">
    <property type="term" value="C:mitochondrial intermembrane space chaperone complex"/>
    <property type="evidence" value="ECO:0007669"/>
    <property type="project" value="UniProtKB-ARBA"/>
</dbReference>
<evidence type="ECO:0000256" key="6">
    <source>
        <dbReference type="ARBA" id="ARBA00023010"/>
    </source>
</evidence>
<evidence type="ECO:0000256" key="9">
    <source>
        <dbReference type="ARBA" id="ARBA00023186"/>
    </source>
</evidence>
<dbReference type="InParanoid" id="B4IZA8"/>
<keyword evidence="8 10" id="KW-1015">Disulfide bond</keyword>
<dbReference type="GO" id="GO:0005743">
    <property type="term" value="C:mitochondrial inner membrane"/>
    <property type="evidence" value="ECO:0007669"/>
    <property type="project" value="UniProtKB-SubCell"/>
</dbReference>
<proteinExistence type="inferred from homology"/>
<evidence type="ECO:0000256" key="4">
    <source>
        <dbReference type="ARBA" id="ARBA00022833"/>
    </source>
</evidence>
<dbReference type="SUPFAM" id="SSF144122">
    <property type="entry name" value="Tim10-like"/>
    <property type="match status" value="1"/>
</dbReference>
<dbReference type="KEGG" id="dgr:6558378"/>
<evidence type="ECO:0000256" key="7">
    <source>
        <dbReference type="ARBA" id="ARBA00023128"/>
    </source>
</evidence>
<keyword evidence="3" id="KW-0479">Metal-binding</keyword>
<keyword evidence="4" id="KW-0862">Zinc</keyword>
<dbReference type="Gene3D" id="1.10.287.810">
    <property type="entry name" value="Mitochondrial import inner membrane translocase subunit tim13 like domains"/>
    <property type="match status" value="1"/>
</dbReference>
<name>B4IZA8_DROGR</name>
<dbReference type="HOGENOM" id="CLU_141397_0_2_1"/>
<evidence type="ECO:0000256" key="3">
    <source>
        <dbReference type="ARBA" id="ARBA00022723"/>
    </source>
</evidence>
<evidence type="ECO:0000313" key="12">
    <source>
        <dbReference type="EMBL" id="EDV96663.1"/>
    </source>
</evidence>
<dbReference type="eggNOG" id="KOG1733">
    <property type="taxonomic scope" value="Eukaryota"/>
</dbReference>
<accession>B4IZA8</accession>
<evidence type="ECO:0000256" key="2">
    <source>
        <dbReference type="ARBA" id="ARBA00022448"/>
    </source>
</evidence>
<dbReference type="FunCoup" id="B4IZA8">
    <property type="interactions" value="992"/>
</dbReference>
<dbReference type="PhylomeDB" id="B4IZA8"/>
<keyword evidence="10" id="KW-0999">Mitochondrion inner membrane</keyword>
<comment type="subcellular location">
    <subcellularLocation>
        <location evidence="10">Mitochondrion inner membrane</location>
        <topology evidence="10">Peripheral membrane protein</topology>
        <orientation evidence="10">Intermembrane side</orientation>
    </subcellularLocation>
</comment>
<keyword evidence="5 10" id="KW-0653">Protein transport</keyword>
<dbReference type="EMBL" id="CH916366">
    <property type="protein sequence ID" value="EDV96663.1"/>
    <property type="molecule type" value="Genomic_DNA"/>
</dbReference>
<dbReference type="GO" id="GO:0046872">
    <property type="term" value="F:metal ion binding"/>
    <property type="evidence" value="ECO:0007669"/>
    <property type="project" value="UniProtKB-KW"/>
</dbReference>
<organism evidence="13">
    <name type="scientific">Drosophila grimshawi</name>
    <name type="common">Hawaiian fruit fly</name>
    <name type="synonym">Idiomyia grimshawi</name>
    <dbReference type="NCBI Taxonomy" id="7222"/>
    <lineage>
        <taxon>Eukaryota</taxon>
        <taxon>Metazoa</taxon>
        <taxon>Ecdysozoa</taxon>
        <taxon>Arthropoda</taxon>
        <taxon>Hexapoda</taxon>
        <taxon>Insecta</taxon>
        <taxon>Pterygota</taxon>
        <taxon>Neoptera</taxon>
        <taxon>Endopterygota</taxon>
        <taxon>Diptera</taxon>
        <taxon>Brachycera</taxon>
        <taxon>Muscomorpha</taxon>
        <taxon>Ephydroidea</taxon>
        <taxon>Drosophilidae</taxon>
        <taxon>Drosophila</taxon>
        <taxon>Hawaiian Drosophila</taxon>
    </lineage>
</organism>
<comment type="similarity">
    <text evidence="1 10">Belongs to the small Tim family.</text>
</comment>
<sequence>MANENLDNGEVMSRLREQIAVAHVQEMLSKMTSKCFNKCISKPGKALDGTEQRCITQCMDRFIDTWDHVSRTYGNRIQREQAKGIQYLGNSK</sequence>
<evidence type="ECO:0000256" key="10">
    <source>
        <dbReference type="RuleBase" id="RU367043"/>
    </source>
</evidence>
<keyword evidence="2 10" id="KW-0813">Transport</keyword>
<dbReference type="STRING" id="7222.B4IZA8"/>
<dbReference type="InterPro" id="IPR035427">
    <property type="entry name" value="Tim10-like_dom_sf"/>
</dbReference>
<evidence type="ECO:0000259" key="11">
    <source>
        <dbReference type="Pfam" id="PF02953"/>
    </source>
</evidence>
<reference evidence="12 13" key="1">
    <citation type="journal article" date="2007" name="Nature">
        <title>Evolution of genes and genomes on the Drosophila phylogeny.</title>
        <authorList>
            <consortium name="Drosophila 12 Genomes Consortium"/>
            <person name="Clark A.G."/>
            <person name="Eisen M.B."/>
            <person name="Smith D.R."/>
            <person name="Bergman C.M."/>
            <person name="Oliver B."/>
            <person name="Markow T.A."/>
            <person name="Kaufman T.C."/>
            <person name="Kellis M."/>
            <person name="Gelbart W."/>
            <person name="Iyer V.N."/>
            <person name="Pollard D.A."/>
            <person name="Sackton T.B."/>
            <person name="Larracuente A.M."/>
            <person name="Singh N.D."/>
            <person name="Abad J.P."/>
            <person name="Abt D.N."/>
            <person name="Adryan B."/>
            <person name="Aguade M."/>
            <person name="Akashi H."/>
            <person name="Anderson W.W."/>
            <person name="Aquadro C.F."/>
            <person name="Ardell D.H."/>
            <person name="Arguello R."/>
            <person name="Artieri C.G."/>
            <person name="Barbash D.A."/>
            <person name="Barker D."/>
            <person name="Barsanti P."/>
            <person name="Batterham P."/>
            <person name="Batzoglou S."/>
            <person name="Begun D."/>
            <person name="Bhutkar A."/>
            <person name="Blanco E."/>
            <person name="Bosak S.A."/>
            <person name="Bradley R.K."/>
            <person name="Brand A.D."/>
            <person name="Brent M.R."/>
            <person name="Brooks A.N."/>
            <person name="Brown R.H."/>
            <person name="Butlin R.K."/>
            <person name="Caggese C."/>
            <person name="Calvi B.R."/>
            <person name="Bernardo de Carvalho A."/>
            <person name="Caspi A."/>
            <person name="Castrezana S."/>
            <person name="Celniker S.E."/>
            <person name="Chang J.L."/>
            <person name="Chapple C."/>
            <person name="Chatterji S."/>
            <person name="Chinwalla A."/>
            <person name="Civetta A."/>
            <person name="Clifton S.W."/>
            <person name="Comeron J.M."/>
            <person name="Costello J.C."/>
            <person name="Coyne J.A."/>
            <person name="Daub J."/>
            <person name="David R.G."/>
            <person name="Delcher A.L."/>
            <person name="Delehaunty K."/>
            <person name="Do C.B."/>
            <person name="Ebling H."/>
            <person name="Edwards K."/>
            <person name="Eickbush T."/>
            <person name="Evans J.D."/>
            <person name="Filipski A."/>
            <person name="Findeiss S."/>
            <person name="Freyhult E."/>
            <person name="Fulton L."/>
            <person name="Fulton R."/>
            <person name="Garcia A.C."/>
            <person name="Gardiner A."/>
            <person name="Garfield D.A."/>
            <person name="Garvin B.E."/>
            <person name="Gibson G."/>
            <person name="Gilbert D."/>
            <person name="Gnerre S."/>
            <person name="Godfrey J."/>
            <person name="Good R."/>
            <person name="Gotea V."/>
            <person name="Gravely B."/>
            <person name="Greenberg A.J."/>
            <person name="Griffiths-Jones S."/>
            <person name="Gross S."/>
            <person name="Guigo R."/>
            <person name="Gustafson E.A."/>
            <person name="Haerty W."/>
            <person name="Hahn M.W."/>
            <person name="Halligan D.L."/>
            <person name="Halpern A.L."/>
            <person name="Halter G.M."/>
            <person name="Han M.V."/>
            <person name="Heger A."/>
            <person name="Hillier L."/>
            <person name="Hinrichs A.S."/>
            <person name="Holmes I."/>
            <person name="Hoskins R.A."/>
            <person name="Hubisz M.J."/>
            <person name="Hultmark D."/>
            <person name="Huntley M.A."/>
            <person name="Jaffe D.B."/>
            <person name="Jagadeeshan S."/>
            <person name="Jeck W.R."/>
            <person name="Johnson J."/>
            <person name="Jones C.D."/>
            <person name="Jordan W.C."/>
            <person name="Karpen G.H."/>
            <person name="Kataoka E."/>
            <person name="Keightley P.D."/>
            <person name="Kheradpour P."/>
            <person name="Kirkness E.F."/>
            <person name="Koerich L.B."/>
            <person name="Kristiansen K."/>
            <person name="Kudrna D."/>
            <person name="Kulathinal R.J."/>
            <person name="Kumar S."/>
            <person name="Kwok R."/>
            <person name="Lander E."/>
            <person name="Langley C.H."/>
            <person name="Lapoint R."/>
            <person name="Lazzaro B.P."/>
            <person name="Lee S.J."/>
            <person name="Levesque L."/>
            <person name="Li R."/>
            <person name="Lin C.F."/>
            <person name="Lin M.F."/>
            <person name="Lindblad-Toh K."/>
            <person name="Llopart A."/>
            <person name="Long M."/>
            <person name="Low L."/>
            <person name="Lozovsky E."/>
            <person name="Lu J."/>
            <person name="Luo M."/>
            <person name="Machado C.A."/>
            <person name="Makalowski W."/>
            <person name="Marzo M."/>
            <person name="Matsuda M."/>
            <person name="Matzkin L."/>
            <person name="McAllister B."/>
            <person name="McBride C.S."/>
            <person name="McKernan B."/>
            <person name="McKernan K."/>
            <person name="Mendez-Lago M."/>
            <person name="Minx P."/>
            <person name="Mollenhauer M.U."/>
            <person name="Montooth K."/>
            <person name="Mount S.M."/>
            <person name="Mu X."/>
            <person name="Myers E."/>
            <person name="Negre B."/>
            <person name="Newfeld S."/>
            <person name="Nielsen R."/>
            <person name="Noor M.A."/>
            <person name="O'Grady P."/>
            <person name="Pachter L."/>
            <person name="Papaceit M."/>
            <person name="Parisi M.J."/>
            <person name="Parisi M."/>
            <person name="Parts L."/>
            <person name="Pedersen J.S."/>
            <person name="Pesole G."/>
            <person name="Phillippy A.M."/>
            <person name="Ponting C.P."/>
            <person name="Pop M."/>
            <person name="Porcelli D."/>
            <person name="Powell J.R."/>
            <person name="Prohaska S."/>
            <person name="Pruitt K."/>
            <person name="Puig M."/>
            <person name="Quesneville H."/>
            <person name="Ram K.R."/>
            <person name="Rand D."/>
            <person name="Rasmussen M.D."/>
            <person name="Reed L.K."/>
            <person name="Reenan R."/>
            <person name="Reily A."/>
            <person name="Remington K.A."/>
            <person name="Rieger T.T."/>
            <person name="Ritchie M.G."/>
            <person name="Robin C."/>
            <person name="Rogers Y.H."/>
            <person name="Rohde C."/>
            <person name="Rozas J."/>
            <person name="Rubenfield M.J."/>
            <person name="Ruiz A."/>
            <person name="Russo S."/>
            <person name="Salzberg S.L."/>
            <person name="Sanchez-Gracia A."/>
            <person name="Saranga D.J."/>
            <person name="Sato H."/>
            <person name="Schaeffer S.W."/>
            <person name="Schatz M.C."/>
            <person name="Schlenke T."/>
            <person name="Schwartz R."/>
            <person name="Segarra C."/>
            <person name="Singh R.S."/>
            <person name="Sirot L."/>
            <person name="Sirota M."/>
            <person name="Sisneros N.B."/>
            <person name="Smith C.D."/>
            <person name="Smith T.F."/>
            <person name="Spieth J."/>
            <person name="Stage D.E."/>
            <person name="Stark A."/>
            <person name="Stephan W."/>
            <person name="Strausberg R.L."/>
            <person name="Strempel S."/>
            <person name="Sturgill D."/>
            <person name="Sutton G."/>
            <person name="Sutton G.G."/>
            <person name="Tao W."/>
            <person name="Teichmann S."/>
            <person name="Tobari Y.N."/>
            <person name="Tomimura Y."/>
            <person name="Tsolas J.M."/>
            <person name="Valente V.L."/>
            <person name="Venter E."/>
            <person name="Venter J.C."/>
            <person name="Vicario S."/>
            <person name="Vieira F.G."/>
            <person name="Vilella A.J."/>
            <person name="Villasante A."/>
            <person name="Walenz B."/>
            <person name="Wang J."/>
            <person name="Wasserman M."/>
            <person name="Watts T."/>
            <person name="Wilson D."/>
            <person name="Wilson R.K."/>
            <person name="Wing R.A."/>
            <person name="Wolfner M.F."/>
            <person name="Wong A."/>
            <person name="Wong G.K."/>
            <person name="Wu C.I."/>
            <person name="Wu G."/>
            <person name="Yamamoto D."/>
            <person name="Yang H.P."/>
            <person name="Yang S.P."/>
            <person name="Yorke J.A."/>
            <person name="Yoshida K."/>
            <person name="Zdobnov E."/>
            <person name="Zhang P."/>
            <person name="Zhang Y."/>
            <person name="Zimin A.V."/>
            <person name="Baldwin J."/>
            <person name="Abdouelleil A."/>
            <person name="Abdulkadir J."/>
            <person name="Abebe A."/>
            <person name="Abera B."/>
            <person name="Abreu J."/>
            <person name="Acer S.C."/>
            <person name="Aftuck L."/>
            <person name="Alexander A."/>
            <person name="An P."/>
            <person name="Anderson E."/>
            <person name="Anderson S."/>
            <person name="Arachi H."/>
            <person name="Azer M."/>
            <person name="Bachantsang P."/>
            <person name="Barry A."/>
            <person name="Bayul T."/>
            <person name="Berlin A."/>
            <person name="Bessette D."/>
            <person name="Bloom T."/>
            <person name="Blye J."/>
            <person name="Boguslavskiy L."/>
            <person name="Bonnet C."/>
            <person name="Boukhgalter B."/>
            <person name="Bourzgui I."/>
            <person name="Brown A."/>
            <person name="Cahill P."/>
            <person name="Channer S."/>
            <person name="Cheshatsang Y."/>
            <person name="Chuda L."/>
            <person name="Citroen M."/>
            <person name="Collymore A."/>
            <person name="Cooke P."/>
            <person name="Costello M."/>
            <person name="D'Aco K."/>
            <person name="Daza R."/>
            <person name="De Haan G."/>
            <person name="DeGray S."/>
            <person name="DeMaso C."/>
            <person name="Dhargay N."/>
            <person name="Dooley K."/>
            <person name="Dooley E."/>
            <person name="Doricent M."/>
            <person name="Dorje P."/>
            <person name="Dorjee K."/>
            <person name="Dupes A."/>
            <person name="Elong R."/>
            <person name="Falk J."/>
            <person name="Farina A."/>
            <person name="Faro S."/>
            <person name="Ferguson D."/>
            <person name="Fisher S."/>
            <person name="Foley C.D."/>
            <person name="Franke A."/>
            <person name="Friedrich D."/>
            <person name="Gadbois L."/>
            <person name="Gearin G."/>
            <person name="Gearin C.R."/>
            <person name="Giannoukos G."/>
            <person name="Goode T."/>
            <person name="Graham J."/>
            <person name="Grandbois E."/>
            <person name="Grewal S."/>
            <person name="Gyaltsen K."/>
            <person name="Hafez N."/>
            <person name="Hagos B."/>
            <person name="Hall J."/>
            <person name="Henson C."/>
            <person name="Hollinger A."/>
            <person name="Honan T."/>
            <person name="Huard M.D."/>
            <person name="Hughes L."/>
            <person name="Hurhula B."/>
            <person name="Husby M.E."/>
            <person name="Kamat A."/>
            <person name="Kanga B."/>
            <person name="Kashin S."/>
            <person name="Khazanovich D."/>
            <person name="Kisner P."/>
            <person name="Lance K."/>
            <person name="Lara M."/>
            <person name="Lee W."/>
            <person name="Lennon N."/>
            <person name="Letendre F."/>
            <person name="LeVine R."/>
            <person name="Lipovsky A."/>
            <person name="Liu X."/>
            <person name="Liu J."/>
            <person name="Liu S."/>
            <person name="Lokyitsang T."/>
            <person name="Lokyitsang Y."/>
            <person name="Lubonja R."/>
            <person name="Lui A."/>
            <person name="MacDonald P."/>
            <person name="Magnisalis V."/>
            <person name="Maru K."/>
            <person name="Matthews C."/>
            <person name="McCusker W."/>
            <person name="McDonough S."/>
            <person name="Mehta T."/>
            <person name="Meldrim J."/>
            <person name="Meneus L."/>
            <person name="Mihai O."/>
            <person name="Mihalev A."/>
            <person name="Mihova T."/>
            <person name="Mittelman R."/>
            <person name="Mlenga V."/>
            <person name="Montmayeur A."/>
            <person name="Mulrain L."/>
            <person name="Navidi A."/>
            <person name="Naylor J."/>
            <person name="Negash T."/>
            <person name="Nguyen T."/>
            <person name="Nguyen N."/>
            <person name="Nicol R."/>
            <person name="Norbu C."/>
            <person name="Norbu N."/>
            <person name="Novod N."/>
            <person name="O'Neill B."/>
            <person name="Osman S."/>
            <person name="Markiewicz E."/>
            <person name="Oyono O.L."/>
            <person name="Patti C."/>
            <person name="Phunkhang P."/>
            <person name="Pierre F."/>
            <person name="Priest M."/>
            <person name="Raghuraman S."/>
            <person name="Rege F."/>
            <person name="Reyes R."/>
            <person name="Rise C."/>
            <person name="Rogov P."/>
            <person name="Ross K."/>
            <person name="Ryan E."/>
            <person name="Settipalli S."/>
            <person name="Shea T."/>
            <person name="Sherpa N."/>
            <person name="Shi L."/>
            <person name="Shih D."/>
            <person name="Sparrow T."/>
            <person name="Spaulding J."/>
            <person name="Stalker J."/>
            <person name="Stange-Thomann N."/>
            <person name="Stavropoulos S."/>
            <person name="Stone C."/>
            <person name="Strader C."/>
            <person name="Tesfaye S."/>
            <person name="Thomson T."/>
            <person name="Thoulutsang Y."/>
            <person name="Thoulutsang D."/>
            <person name="Topham K."/>
            <person name="Topping I."/>
            <person name="Tsamla T."/>
            <person name="Vassiliev H."/>
            <person name="Vo A."/>
            <person name="Wangchuk T."/>
            <person name="Wangdi T."/>
            <person name="Weiand M."/>
            <person name="Wilkinson J."/>
            <person name="Wilson A."/>
            <person name="Yadav S."/>
            <person name="Young G."/>
            <person name="Yu Q."/>
            <person name="Zembek L."/>
            <person name="Zhong D."/>
            <person name="Zimmer A."/>
            <person name="Zwirko Z."/>
            <person name="Jaffe D.B."/>
            <person name="Alvarez P."/>
            <person name="Brockman W."/>
            <person name="Butler J."/>
            <person name="Chin C."/>
            <person name="Gnerre S."/>
            <person name="Grabherr M."/>
            <person name="Kleber M."/>
            <person name="Mauceli E."/>
            <person name="MacCallum I."/>
        </authorList>
    </citation>
    <scope>NUCLEOTIDE SEQUENCE [LARGE SCALE GENOMIC DNA]</scope>
    <source>
        <strain evidence="13">Tucson 15287-2541.00</strain>
    </source>
</reference>
<keyword evidence="9 10" id="KW-0143">Chaperone</keyword>
<comment type="subunit">
    <text evidence="10">Heterohexamer.</text>
</comment>
<dbReference type="AlphaFoldDB" id="B4IZA8"/>
<comment type="domain">
    <text evidence="10">The twin CX3C motif contains 4 conserved Cys residues that form 2 disulfide bonds in the mitochondrial intermembrane space.</text>
</comment>
<dbReference type="Proteomes" id="UP000001070">
    <property type="component" value="Unassembled WGS sequence"/>
</dbReference>
<dbReference type="Pfam" id="PF02953">
    <property type="entry name" value="zf-Tim10_DDP"/>
    <property type="match status" value="1"/>
</dbReference>
<keyword evidence="7 10" id="KW-0496">Mitochondrion</keyword>
<evidence type="ECO:0000256" key="8">
    <source>
        <dbReference type="ARBA" id="ARBA00023157"/>
    </source>
</evidence>
<keyword evidence="13" id="KW-1185">Reference proteome</keyword>
<gene>
    <name evidence="12" type="primary">Dgri\GH16382</name>
    <name evidence="12" type="ORF">Dgri_GH16382</name>
</gene>
<keyword evidence="10" id="KW-0472">Membrane</keyword>
<dbReference type="GO" id="GO:0045039">
    <property type="term" value="P:protein insertion into mitochondrial inner membrane"/>
    <property type="evidence" value="ECO:0007669"/>
    <property type="project" value="UniProtKB-ARBA"/>
</dbReference>
<evidence type="ECO:0000313" key="13">
    <source>
        <dbReference type="Proteomes" id="UP000001070"/>
    </source>
</evidence>
<evidence type="ECO:0000256" key="1">
    <source>
        <dbReference type="ARBA" id="ARBA00006720"/>
    </source>
</evidence>
<protein>
    <recommendedName>
        <fullName evidence="10">Mitochondrial import inner membrane translocase subunit</fullName>
    </recommendedName>
</protein>
<evidence type="ECO:0000256" key="5">
    <source>
        <dbReference type="ARBA" id="ARBA00022927"/>
    </source>
</evidence>
<keyword evidence="6 10" id="KW-0811">Translocation</keyword>
<feature type="domain" description="Tim10-like" evidence="11">
    <location>
        <begin position="15"/>
        <end position="74"/>
    </location>
</feature>
<dbReference type="InterPro" id="IPR004217">
    <property type="entry name" value="Tim10-like"/>
</dbReference>